<sequence>MQRRTCSSHSTMMGVCHPLRNNSAPTGEAGGRTLGMLDLIHATLSFMRRPQVPGLGQAMRRGQLRRAVERSLDLTRCIIVRRADNGTGSGSKCCADMYGEFSHTARSHSRLQNTLKEHIEPFQTQTQHCLGHFFTLMQYVSTWHAREWKFGTMQRRPTNARTTDSCLEGGISFSSPQFYNLD</sequence>
<evidence type="ECO:0000313" key="1">
    <source>
        <dbReference type="EMBL" id="PBK60302.1"/>
    </source>
</evidence>
<name>A0A2H3AZQ6_9AGAR</name>
<organism evidence="1 2">
    <name type="scientific">Armillaria solidipes</name>
    <dbReference type="NCBI Taxonomy" id="1076256"/>
    <lineage>
        <taxon>Eukaryota</taxon>
        <taxon>Fungi</taxon>
        <taxon>Dikarya</taxon>
        <taxon>Basidiomycota</taxon>
        <taxon>Agaricomycotina</taxon>
        <taxon>Agaricomycetes</taxon>
        <taxon>Agaricomycetidae</taxon>
        <taxon>Agaricales</taxon>
        <taxon>Marasmiineae</taxon>
        <taxon>Physalacriaceae</taxon>
        <taxon>Armillaria</taxon>
    </lineage>
</organism>
<protein>
    <submittedName>
        <fullName evidence="1">Uncharacterized protein</fullName>
    </submittedName>
</protein>
<dbReference type="AlphaFoldDB" id="A0A2H3AZQ6"/>
<keyword evidence="2" id="KW-1185">Reference proteome</keyword>
<accession>A0A2H3AZQ6</accession>
<dbReference type="EMBL" id="KZ293489">
    <property type="protein sequence ID" value="PBK60302.1"/>
    <property type="molecule type" value="Genomic_DNA"/>
</dbReference>
<reference evidence="2" key="1">
    <citation type="journal article" date="2017" name="Nat. Ecol. Evol.">
        <title>Genome expansion and lineage-specific genetic innovations in the forest pathogenic fungi Armillaria.</title>
        <authorList>
            <person name="Sipos G."/>
            <person name="Prasanna A.N."/>
            <person name="Walter M.C."/>
            <person name="O'Connor E."/>
            <person name="Balint B."/>
            <person name="Krizsan K."/>
            <person name="Kiss B."/>
            <person name="Hess J."/>
            <person name="Varga T."/>
            <person name="Slot J."/>
            <person name="Riley R."/>
            <person name="Boka B."/>
            <person name="Rigling D."/>
            <person name="Barry K."/>
            <person name="Lee J."/>
            <person name="Mihaltcheva S."/>
            <person name="LaButti K."/>
            <person name="Lipzen A."/>
            <person name="Waldron R."/>
            <person name="Moloney N.M."/>
            <person name="Sperisen C."/>
            <person name="Kredics L."/>
            <person name="Vagvoelgyi C."/>
            <person name="Patrignani A."/>
            <person name="Fitzpatrick D."/>
            <person name="Nagy I."/>
            <person name="Doyle S."/>
            <person name="Anderson J.B."/>
            <person name="Grigoriev I.V."/>
            <person name="Gueldener U."/>
            <person name="Muensterkoetter M."/>
            <person name="Nagy L.G."/>
        </authorList>
    </citation>
    <scope>NUCLEOTIDE SEQUENCE [LARGE SCALE GENOMIC DNA]</scope>
    <source>
        <strain evidence="2">28-4</strain>
    </source>
</reference>
<evidence type="ECO:0000313" key="2">
    <source>
        <dbReference type="Proteomes" id="UP000218334"/>
    </source>
</evidence>
<proteinExistence type="predicted"/>
<dbReference type="Proteomes" id="UP000218334">
    <property type="component" value="Unassembled WGS sequence"/>
</dbReference>
<gene>
    <name evidence="1" type="ORF">ARMSODRAFT_730941</name>
</gene>